<keyword evidence="2 5" id="KW-0812">Transmembrane</keyword>
<dbReference type="KEGG" id="epa:110231473"/>
<feature type="transmembrane region" description="Helical" evidence="5">
    <location>
        <begin position="172"/>
        <end position="191"/>
    </location>
</feature>
<dbReference type="PRINTS" id="PR00237">
    <property type="entry name" value="GPCRRHODOPSN"/>
</dbReference>
<organism evidence="7 8">
    <name type="scientific">Exaiptasia diaphana</name>
    <name type="common">Tropical sea anemone</name>
    <name type="synonym">Aiptasia pulchella</name>
    <dbReference type="NCBI Taxonomy" id="2652724"/>
    <lineage>
        <taxon>Eukaryota</taxon>
        <taxon>Metazoa</taxon>
        <taxon>Cnidaria</taxon>
        <taxon>Anthozoa</taxon>
        <taxon>Hexacorallia</taxon>
        <taxon>Actiniaria</taxon>
        <taxon>Aiptasiidae</taxon>
        <taxon>Exaiptasia</taxon>
    </lineage>
</organism>
<dbReference type="SUPFAM" id="SSF81321">
    <property type="entry name" value="Family A G protein-coupled receptor-like"/>
    <property type="match status" value="1"/>
</dbReference>
<feature type="transmembrane region" description="Helical" evidence="5">
    <location>
        <begin position="12"/>
        <end position="32"/>
    </location>
</feature>
<sequence>MVLGWQNITLATVFSVLLVANIVLNFLVFLAVHKTLYLKTPMNYLIANLALCDILIGLFIFPRHVIDKAFSHPGGEVGNYLCKLLTGGGFLWTSVTASGFFFTAIAVERYVGVVYPDSTRLRIKNRGVKKLAVLLWIFAFTFNCPSSLSMRYDETNDFCLESWPDWFSPKVYVTAVFLSGTSSVFFIHVLFRVRTRITVMLALMAIVLTICRTPNYVFYLMTYFNADFVYGSYVYKLTVILILANSLSHPLLILWQMRTIRRAVSKIFKGMRTCCG</sequence>
<accession>A0A913WPJ4</accession>
<evidence type="ECO:0000256" key="2">
    <source>
        <dbReference type="ARBA" id="ARBA00022692"/>
    </source>
</evidence>
<evidence type="ECO:0000256" key="1">
    <source>
        <dbReference type="ARBA" id="ARBA00004370"/>
    </source>
</evidence>
<dbReference type="PANTHER" id="PTHR45698">
    <property type="entry name" value="TRACE AMINE-ASSOCIATED RECEPTOR 19N-RELATED"/>
    <property type="match status" value="1"/>
</dbReference>
<evidence type="ECO:0000256" key="3">
    <source>
        <dbReference type="ARBA" id="ARBA00022989"/>
    </source>
</evidence>
<evidence type="ECO:0000256" key="5">
    <source>
        <dbReference type="SAM" id="Phobius"/>
    </source>
</evidence>
<reference evidence="7" key="1">
    <citation type="submission" date="2022-11" db="UniProtKB">
        <authorList>
            <consortium name="EnsemblMetazoa"/>
        </authorList>
    </citation>
    <scope>IDENTIFICATION</scope>
</reference>
<dbReference type="Proteomes" id="UP000887567">
    <property type="component" value="Unplaced"/>
</dbReference>
<evidence type="ECO:0000256" key="4">
    <source>
        <dbReference type="ARBA" id="ARBA00023136"/>
    </source>
</evidence>
<protein>
    <recommendedName>
        <fullName evidence="6">G-protein coupled receptors family 1 profile domain-containing protein</fullName>
    </recommendedName>
</protein>
<feature type="transmembrane region" description="Helical" evidence="5">
    <location>
        <begin position="90"/>
        <end position="111"/>
    </location>
</feature>
<dbReference type="InterPro" id="IPR000276">
    <property type="entry name" value="GPCR_Rhodpsn"/>
</dbReference>
<feature type="transmembrane region" description="Helical" evidence="5">
    <location>
        <begin position="233"/>
        <end position="255"/>
    </location>
</feature>
<dbReference type="PROSITE" id="PS50262">
    <property type="entry name" value="G_PROTEIN_RECEP_F1_2"/>
    <property type="match status" value="1"/>
</dbReference>
<keyword evidence="4 5" id="KW-0472">Membrane</keyword>
<dbReference type="AlphaFoldDB" id="A0A913WPJ4"/>
<keyword evidence="3 5" id="KW-1133">Transmembrane helix</keyword>
<feature type="transmembrane region" description="Helical" evidence="5">
    <location>
        <begin position="131"/>
        <end position="152"/>
    </location>
</feature>
<feature type="transmembrane region" description="Helical" evidence="5">
    <location>
        <begin position="198"/>
        <end position="221"/>
    </location>
</feature>
<feature type="domain" description="G-protein coupled receptors family 1 profile" evidence="6">
    <location>
        <begin position="24"/>
        <end position="253"/>
    </location>
</feature>
<name>A0A913WPJ4_EXADI</name>
<comment type="subcellular location">
    <subcellularLocation>
        <location evidence="1">Membrane</location>
    </subcellularLocation>
</comment>
<dbReference type="EnsemblMetazoa" id="XM_021036495.2">
    <property type="protein sequence ID" value="XP_020892154.1"/>
    <property type="gene ID" value="LOC110231473"/>
</dbReference>
<dbReference type="Gene3D" id="1.20.1070.10">
    <property type="entry name" value="Rhodopsin 7-helix transmembrane proteins"/>
    <property type="match status" value="1"/>
</dbReference>
<dbReference type="OMA" id="PRHIINN"/>
<dbReference type="GO" id="GO:0004930">
    <property type="term" value="F:G protein-coupled receptor activity"/>
    <property type="evidence" value="ECO:0007669"/>
    <property type="project" value="InterPro"/>
</dbReference>
<dbReference type="Pfam" id="PF00001">
    <property type="entry name" value="7tm_1"/>
    <property type="match status" value="1"/>
</dbReference>
<dbReference type="PANTHER" id="PTHR45698:SF1">
    <property type="entry name" value="TRACE AMINE-ASSOCIATED RECEPTOR 13C-LIKE"/>
    <property type="match status" value="1"/>
</dbReference>
<dbReference type="GeneID" id="110231473"/>
<evidence type="ECO:0000313" key="7">
    <source>
        <dbReference type="EnsemblMetazoa" id="XP_020892154.1"/>
    </source>
</evidence>
<dbReference type="InterPro" id="IPR017452">
    <property type="entry name" value="GPCR_Rhodpsn_7TM"/>
</dbReference>
<evidence type="ECO:0000259" key="6">
    <source>
        <dbReference type="PROSITE" id="PS50262"/>
    </source>
</evidence>
<evidence type="ECO:0000313" key="8">
    <source>
        <dbReference type="Proteomes" id="UP000887567"/>
    </source>
</evidence>
<keyword evidence="8" id="KW-1185">Reference proteome</keyword>
<dbReference type="RefSeq" id="XP_020892154.1">
    <property type="nucleotide sequence ID" value="XM_021036495.2"/>
</dbReference>
<proteinExistence type="predicted"/>
<feature type="transmembrane region" description="Helical" evidence="5">
    <location>
        <begin position="44"/>
        <end position="61"/>
    </location>
</feature>
<dbReference type="GO" id="GO:0016020">
    <property type="term" value="C:membrane"/>
    <property type="evidence" value="ECO:0007669"/>
    <property type="project" value="UniProtKB-SubCell"/>
</dbReference>
<dbReference type="OrthoDB" id="5955060at2759"/>
<dbReference type="CDD" id="cd00637">
    <property type="entry name" value="7tm_classA_rhodopsin-like"/>
    <property type="match status" value="1"/>
</dbReference>